<reference evidence="2 3" key="1">
    <citation type="submission" date="2018-05" db="EMBL/GenBank/DDBJ databases">
        <title>Genomic Encyclopedia of Type Strains, Phase IV (KMG-IV): sequencing the most valuable type-strain genomes for metagenomic binning, comparative biology and taxonomic classification.</title>
        <authorList>
            <person name="Goeker M."/>
        </authorList>
    </citation>
    <scope>NUCLEOTIDE SEQUENCE [LARGE SCALE GENOMIC DNA]</scope>
    <source>
        <strain evidence="2 3">DSM 23606</strain>
    </source>
</reference>
<gene>
    <name evidence="2" type="ORF">C7443_10188</name>
</gene>
<organism evidence="2 3">
    <name type="scientific">Plasticicumulans acidivorans</name>
    <dbReference type="NCBI Taxonomy" id="886464"/>
    <lineage>
        <taxon>Bacteria</taxon>
        <taxon>Pseudomonadati</taxon>
        <taxon>Pseudomonadota</taxon>
        <taxon>Gammaproteobacteria</taxon>
        <taxon>Candidatus Competibacteraceae</taxon>
        <taxon>Plasticicumulans</taxon>
    </lineage>
</organism>
<dbReference type="PANTHER" id="PTHR33490:SF1">
    <property type="entry name" value="SLL1233 PROTEIN"/>
    <property type="match status" value="1"/>
</dbReference>
<dbReference type="GO" id="GO:0008233">
    <property type="term" value="F:peptidase activity"/>
    <property type="evidence" value="ECO:0007669"/>
    <property type="project" value="UniProtKB-KW"/>
</dbReference>
<dbReference type="Pfam" id="PF01841">
    <property type="entry name" value="Transglut_core"/>
    <property type="match status" value="1"/>
</dbReference>
<dbReference type="InterPro" id="IPR013589">
    <property type="entry name" value="Bac_transglu_N"/>
</dbReference>
<keyword evidence="2" id="KW-0378">Hydrolase</keyword>
<evidence type="ECO:0000313" key="2">
    <source>
        <dbReference type="EMBL" id="PWV65604.1"/>
    </source>
</evidence>
<name>A0A317N0G3_9GAMM</name>
<dbReference type="AlphaFoldDB" id="A0A317N0G3"/>
<dbReference type="Gene3D" id="3.10.620.30">
    <property type="match status" value="1"/>
</dbReference>
<dbReference type="SMART" id="SM00460">
    <property type="entry name" value="TGc"/>
    <property type="match status" value="1"/>
</dbReference>
<evidence type="ECO:0000313" key="3">
    <source>
        <dbReference type="Proteomes" id="UP000246569"/>
    </source>
</evidence>
<dbReference type="RefSeq" id="WP_110016608.1">
    <property type="nucleotide sequence ID" value="NZ_QGTJ01000001.1"/>
</dbReference>
<dbReference type="InterPro" id="IPR038765">
    <property type="entry name" value="Papain-like_cys_pep_sf"/>
</dbReference>
<keyword evidence="3" id="KW-1185">Reference proteome</keyword>
<feature type="domain" description="Transglutaminase-like" evidence="1">
    <location>
        <begin position="174"/>
        <end position="239"/>
    </location>
</feature>
<keyword evidence="2" id="KW-0645">Protease</keyword>
<dbReference type="InterPro" id="IPR002931">
    <property type="entry name" value="Transglutaminase-like"/>
</dbReference>
<comment type="caution">
    <text evidence="2">The sequence shown here is derived from an EMBL/GenBank/DDBJ whole genome shotgun (WGS) entry which is preliminary data.</text>
</comment>
<dbReference type="PANTHER" id="PTHR33490">
    <property type="entry name" value="BLR5614 PROTEIN-RELATED"/>
    <property type="match status" value="1"/>
</dbReference>
<dbReference type="Pfam" id="PF08379">
    <property type="entry name" value="Bact_transglu_N"/>
    <property type="match status" value="1"/>
</dbReference>
<dbReference type="OrthoDB" id="9804872at2"/>
<dbReference type="SUPFAM" id="SSF54001">
    <property type="entry name" value="Cysteine proteinases"/>
    <property type="match status" value="1"/>
</dbReference>
<proteinExistence type="predicted"/>
<accession>A0A317N0G3</accession>
<protein>
    <submittedName>
        <fullName evidence="2">Transglutaminase-like putative cysteine protease</fullName>
    </submittedName>
</protein>
<dbReference type="EMBL" id="QGTJ01000001">
    <property type="protein sequence ID" value="PWV65604.1"/>
    <property type="molecule type" value="Genomic_DNA"/>
</dbReference>
<evidence type="ECO:0000259" key="1">
    <source>
        <dbReference type="SMART" id="SM00460"/>
    </source>
</evidence>
<sequence length="285" mass="31489">MQRLQIIHRTEYRFPVAVRLGPHRLMLRPREGREIHIEAARLDIEPQPLLRWCRDANDNAVAIATFNEASSQLTVSSEVLITHFDDAPLDFLVEDYAVQHPFIYPAEERPDLDALCAPVFADEQPQVREWLRGLGLGLAPMETYVLLDRLNRAIRDSFEYGVREEPGVQSPATTLALGAGSCRDYATLFIESCRALGLASRFVSGYLHTAETERGHASTHAWAEVYLPGPGWKGFDQTGGSVVGSDHIAVAVARHPQAVPPIAGSFFGPAETVPQMLVDVRVAAL</sequence>
<dbReference type="Proteomes" id="UP000246569">
    <property type="component" value="Unassembled WGS sequence"/>
</dbReference>
<dbReference type="GO" id="GO:0006508">
    <property type="term" value="P:proteolysis"/>
    <property type="evidence" value="ECO:0007669"/>
    <property type="project" value="UniProtKB-KW"/>
</dbReference>